<organism evidence="2 3">
    <name type="scientific">Hevea brasiliensis</name>
    <name type="common">Para rubber tree</name>
    <name type="synonym">Siphonia brasiliensis</name>
    <dbReference type="NCBI Taxonomy" id="3981"/>
    <lineage>
        <taxon>Eukaryota</taxon>
        <taxon>Viridiplantae</taxon>
        <taxon>Streptophyta</taxon>
        <taxon>Embryophyta</taxon>
        <taxon>Tracheophyta</taxon>
        <taxon>Spermatophyta</taxon>
        <taxon>Magnoliopsida</taxon>
        <taxon>eudicotyledons</taxon>
        <taxon>Gunneridae</taxon>
        <taxon>Pentapetalae</taxon>
        <taxon>rosids</taxon>
        <taxon>fabids</taxon>
        <taxon>Malpighiales</taxon>
        <taxon>Euphorbiaceae</taxon>
        <taxon>Crotonoideae</taxon>
        <taxon>Micrandreae</taxon>
        <taxon>Hevea</taxon>
    </lineage>
</organism>
<dbReference type="PANTHER" id="PTHR43349:SF43">
    <property type="entry name" value="ISOEUGENOL SYNTHASE 1-LIKE"/>
    <property type="match status" value="1"/>
</dbReference>
<dbReference type="EMBL" id="JAAGAX010000002">
    <property type="protein sequence ID" value="KAF2322227.1"/>
    <property type="molecule type" value="Genomic_DNA"/>
</dbReference>
<protein>
    <recommendedName>
        <fullName evidence="1">NmrA-like domain-containing protein</fullName>
    </recommendedName>
</protein>
<dbReference type="AlphaFoldDB" id="A0A6A6NA04"/>
<dbReference type="Proteomes" id="UP000467840">
    <property type="component" value="Chromosome 11"/>
</dbReference>
<dbReference type="Gene3D" id="3.40.50.720">
    <property type="entry name" value="NAD(P)-binding Rossmann-like Domain"/>
    <property type="match status" value="1"/>
</dbReference>
<dbReference type="InterPro" id="IPR008030">
    <property type="entry name" value="NmrA-like"/>
</dbReference>
<gene>
    <name evidence="2" type="ORF">GH714_008881</name>
</gene>
<comment type="caution">
    <text evidence="2">The sequence shown here is derived from an EMBL/GenBank/DDBJ whole genome shotgun (WGS) entry which is preliminary data.</text>
</comment>
<evidence type="ECO:0000313" key="3">
    <source>
        <dbReference type="Proteomes" id="UP000467840"/>
    </source>
</evidence>
<evidence type="ECO:0000259" key="1">
    <source>
        <dbReference type="Pfam" id="PF05368"/>
    </source>
</evidence>
<reference evidence="2 3" key="1">
    <citation type="journal article" date="2020" name="Mol. Plant">
        <title>The Chromosome-Based Rubber Tree Genome Provides New Insights into Spurge Genome Evolution and Rubber Biosynthesis.</title>
        <authorList>
            <person name="Liu J."/>
            <person name="Shi C."/>
            <person name="Shi C.C."/>
            <person name="Li W."/>
            <person name="Zhang Q.J."/>
            <person name="Zhang Y."/>
            <person name="Li K."/>
            <person name="Lu H.F."/>
            <person name="Shi C."/>
            <person name="Zhu S.T."/>
            <person name="Xiao Z.Y."/>
            <person name="Nan H."/>
            <person name="Yue Y."/>
            <person name="Zhu X.G."/>
            <person name="Wu Y."/>
            <person name="Hong X.N."/>
            <person name="Fan G.Y."/>
            <person name="Tong Y."/>
            <person name="Zhang D."/>
            <person name="Mao C.L."/>
            <person name="Liu Y.L."/>
            <person name="Hao S.J."/>
            <person name="Liu W.Q."/>
            <person name="Lv M.Q."/>
            <person name="Zhang H.B."/>
            <person name="Liu Y."/>
            <person name="Hu-Tang G.R."/>
            <person name="Wang J.P."/>
            <person name="Wang J.H."/>
            <person name="Sun Y.H."/>
            <person name="Ni S.B."/>
            <person name="Chen W.B."/>
            <person name="Zhang X.C."/>
            <person name="Jiao Y.N."/>
            <person name="Eichler E.E."/>
            <person name="Li G.H."/>
            <person name="Liu X."/>
            <person name="Gao L.Z."/>
        </authorList>
    </citation>
    <scope>NUCLEOTIDE SEQUENCE [LARGE SCALE GENOMIC DNA]</scope>
    <source>
        <strain evidence="3">cv. GT1</strain>
        <tissue evidence="2">Leaf</tissue>
    </source>
</reference>
<dbReference type="Gene3D" id="3.90.25.10">
    <property type="entry name" value="UDP-galactose 4-epimerase, domain 1"/>
    <property type="match status" value="1"/>
</dbReference>
<dbReference type="GO" id="GO:0009807">
    <property type="term" value="P:lignan biosynthetic process"/>
    <property type="evidence" value="ECO:0007669"/>
    <property type="project" value="UniProtKB-ARBA"/>
</dbReference>
<dbReference type="Pfam" id="PF05368">
    <property type="entry name" value="NmrA"/>
    <property type="match status" value="1"/>
</dbReference>
<dbReference type="GO" id="GO:0003824">
    <property type="term" value="F:catalytic activity"/>
    <property type="evidence" value="ECO:0007669"/>
    <property type="project" value="UniProtKB-ARBA"/>
</dbReference>
<dbReference type="PANTHER" id="PTHR43349">
    <property type="entry name" value="PINORESINOL REDUCTASE-RELATED"/>
    <property type="match status" value="1"/>
</dbReference>
<keyword evidence="3" id="KW-1185">Reference proteome</keyword>
<accession>A0A6A6NA04</accession>
<dbReference type="SUPFAM" id="SSF51735">
    <property type="entry name" value="NAD(P)-binding Rossmann-fold domains"/>
    <property type="match status" value="1"/>
</dbReference>
<dbReference type="InterPro" id="IPR050608">
    <property type="entry name" value="NmrA-type/Isoflavone_red_sf"/>
</dbReference>
<sequence length="358" mass="40412">MGREEKGKRGGGRMHKLYTGVPAQSTRKKGNGFREKQDTDIWSNWVSRRIHGEGKHIYGSSYVAYVRPFKSNDTHSSKLQLHQQFQFLGVTVFQGELEEHEKLVSVLKQVDVVISTLAVPQHLDQLKIISAMKEAGNIKRFVPSEFGNEVDRVSGLPPFEALLANKRKIRRATEEAGVPFTYVSANSFAAILSIISSIHTTSPTSLLFMAVVMLRHLGFLHCHEAVLNYEEDVAAYTVRAATDPRVANRVIIYRPQGNIISQLDLMSAWEKKTGRSFKKIHVPEEEIVKLSETLKYPENIPVSILHNIFIKGDQTSFELTEEDLEASKLYPDHKYTSVDRLLDLCLVNPPKPKLATFA</sequence>
<feature type="domain" description="NmrA-like" evidence="1">
    <location>
        <begin position="77"/>
        <end position="339"/>
    </location>
</feature>
<proteinExistence type="predicted"/>
<dbReference type="InterPro" id="IPR036291">
    <property type="entry name" value="NAD(P)-bd_dom_sf"/>
</dbReference>
<name>A0A6A6NA04_HEVBR</name>
<evidence type="ECO:0000313" key="2">
    <source>
        <dbReference type="EMBL" id="KAF2322227.1"/>
    </source>
</evidence>